<dbReference type="InterPro" id="IPR011969">
    <property type="entry name" value="Clan_AA_Asp_peptidase_C"/>
</dbReference>
<accession>A0ABU4PR80</accession>
<feature type="transmembrane region" description="Helical" evidence="2">
    <location>
        <begin position="36"/>
        <end position="54"/>
    </location>
</feature>
<dbReference type="SUPFAM" id="SSF50630">
    <property type="entry name" value="Acid proteases"/>
    <property type="match status" value="1"/>
</dbReference>
<keyword evidence="2" id="KW-0812">Transmembrane</keyword>
<evidence type="ECO:0000259" key="3">
    <source>
        <dbReference type="PROSITE" id="PS50175"/>
    </source>
</evidence>
<sequence length="218" mass="23303">MNTLPDLGPHGSLYLLVVAVVAVMVLARRIPVIGRFLAFAMTAGCLVLVALLLMERAPFDPTFARVAQRFELGGQRVVGKEMRVPMAADGHFWVHVKLGGIERRMLVDSGATVTAISVDTAAAAGIEPSDSLMPVMMQTANGTVAAQTATVPELRIGNVVARDLPVVVSPAFGDMNVVGMNFLSRLKSWRVEDGVMILQPHHPTKSLSLGEREAARPA</sequence>
<evidence type="ECO:0000256" key="2">
    <source>
        <dbReference type="SAM" id="Phobius"/>
    </source>
</evidence>
<dbReference type="Gene3D" id="2.40.70.10">
    <property type="entry name" value="Acid Proteases"/>
    <property type="match status" value="1"/>
</dbReference>
<gene>
    <name evidence="4" type="ORF">SIL82_16790</name>
</gene>
<dbReference type="EMBL" id="JAWXXV010000001">
    <property type="protein sequence ID" value="MDX5985914.1"/>
    <property type="molecule type" value="Genomic_DNA"/>
</dbReference>
<dbReference type="Proteomes" id="UP001279660">
    <property type="component" value="Unassembled WGS sequence"/>
</dbReference>
<comment type="caution">
    <text evidence="4">The sequence shown here is derived from an EMBL/GenBank/DDBJ whole genome shotgun (WGS) entry which is preliminary data.</text>
</comment>
<dbReference type="PROSITE" id="PS50175">
    <property type="entry name" value="ASP_PROT_RETROV"/>
    <property type="match status" value="1"/>
</dbReference>
<feature type="domain" description="Peptidase A2" evidence="3">
    <location>
        <begin position="103"/>
        <end position="182"/>
    </location>
</feature>
<protein>
    <submittedName>
        <fullName evidence="4">Retropepsin-like aspartic protease</fullName>
    </submittedName>
</protein>
<evidence type="ECO:0000313" key="5">
    <source>
        <dbReference type="Proteomes" id="UP001279660"/>
    </source>
</evidence>
<dbReference type="RefSeq" id="WP_050810927.1">
    <property type="nucleotide sequence ID" value="NZ_JAWXXV010000001.1"/>
</dbReference>
<proteinExistence type="predicted"/>
<reference evidence="4 5" key="1">
    <citation type="submission" date="2023-11" db="EMBL/GenBank/DDBJ databases">
        <title>MicrobeMod: A computational toolkit for identifying prokaryotic methylation and restriction-modification with nanopore sequencing.</title>
        <authorList>
            <person name="Crits-Christoph A."/>
            <person name="Kang S.C."/>
            <person name="Lee H."/>
            <person name="Ostrov N."/>
        </authorList>
    </citation>
    <scope>NUCLEOTIDE SEQUENCE [LARGE SCALE GENOMIC DNA]</scope>
    <source>
        <strain evidence="4 5">ATCC 14820</strain>
    </source>
</reference>
<dbReference type="NCBIfam" id="TIGR02281">
    <property type="entry name" value="clan_AA_DTGA"/>
    <property type="match status" value="1"/>
</dbReference>
<keyword evidence="2" id="KW-0472">Membrane</keyword>
<keyword evidence="1" id="KW-0378">Hydrolase</keyword>
<evidence type="ECO:0000256" key="1">
    <source>
        <dbReference type="ARBA" id="ARBA00022801"/>
    </source>
</evidence>
<evidence type="ECO:0000313" key="4">
    <source>
        <dbReference type="EMBL" id="MDX5985914.1"/>
    </source>
</evidence>
<keyword evidence="2" id="KW-1133">Transmembrane helix</keyword>
<organism evidence="4 5">
    <name type="scientific">Sphingomonas echinoides</name>
    <dbReference type="NCBI Taxonomy" id="59803"/>
    <lineage>
        <taxon>Bacteria</taxon>
        <taxon>Pseudomonadati</taxon>
        <taxon>Pseudomonadota</taxon>
        <taxon>Alphaproteobacteria</taxon>
        <taxon>Sphingomonadales</taxon>
        <taxon>Sphingomonadaceae</taxon>
        <taxon>Sphingomonas</taxon>
    </lineage>
</organism>
<dbReference type="CDD" id="cd05483">
    <property type="entry name" value="retropepsin_like_bacteria"/>
    <property type="match status" value="1"/>
</dbReference>
<feature type="transmembrane region" description="Helical" evidence="2">
    <location>
        <begin position="12"/>
        <end position="30"/>
    </location>
</feature>
<dbReference type="InterPro" id="IPR021109">
    <property type="entry name" value="Peptidase_aspartic_dom_sf"/>
</dbReference>
<keyword evidence="5" id="KW-1185">Reference proteome</keyword>
<name>A0ABU4PR80_9SPHN</name>
<dbReference type="InterPro" id="IPR001995">
    <property type="entry name" value="Peptidase_A2_cat"/>
</dbReference>
<dbReference type="InterPro" id="IPR034122">
    <property type="entry name" value="Retropepsin-like_bacterial"/>
</dbReference>
<dbReference type="Pfam" id="PF13975">
    <property type="entry name" value="gag-asp_proteas"/>
    <property type="match status" value="1"/>
</dbReference>